<name>A0A399QY87_9PROT</name>
<dbReference type="Pfam" id="PF01636">
    <property type="entry name" value="APH"/>
    <property type="match status" value="1"/>
</dbReference>
<keyword evidence="3" id="KW-1185">Reference proteome</keyword>
<dbReference type="Gene3D" id="3.90.1200.10">
    <property type="match status" value="1"/>
</dbReference>
<dbReference type="AlphaFoldDB" id="A0A399QY87"/>
<dbReference type="InterPro" id="IPR051678">
    <property type="entry name" value="AGP_Transferase"/>
</dbReference>
<feature type="domain" description="Aminoglycoside phosphotransferase" evidence="1">
    <location>
        <begin position="29"/>
        <end position="256"/>
    </location>
</feature>
<evidence type="ECO:0000259" key="1">
    <source>
        <dbReference type="Pfam" id="PF01636"/>
    </source>
</evidence>
<organism evidence="2 3">
    <name type="scientific">Henriciella barbarensis</name>
    <dbReference type="NCBI Taxonomy" id="86342"/>
    <lineage>
        <taxon>Bacteria</taxon>
        <taxon>Pseudomonadati</taxon>
        <taxon>Pseudomonadota</taxon>
        <taxon>Alphaproteobacteria</taxon>
        <taxon>Hyphomonadales</taxon>
        <taxon>Hyphomonadaceae</taxon>
        <taxon>Henriciella</taxon>
    </lineage>
</organism>
<dbReference type="OrthoDB" id="5291879at2"/>
<proteinExistence type="predicted"/>
<dbReference type="EMBL" id="QWGB01000005">
    <property type="protein sequence ID" value="RIJ23481.1"/>
    <property type="molecule type" value="Genomic_DNA"/>
</dbReference>
<protein>
    <submittedName>
        <fullName evidence="2">DUF1679 domain-containing protein</fullName>
    </submittedName>
</protein>
<dbReference type="Gene3D" id="3.30.200.20">
    <property type="entry name" value="Phosphorylase Kinase, domain 1"/>
    <property type="match status" value="1"/>
</dbReference>
<dbReference type="RefSeq" id="WP_119378670.1">
    <property type="nucleotide sequence ID" value="NZ_QWGB01000005.1"/>
</dbReference>
<accession>A0A399QY87</accession>
<sequence>MVNPGAQDFDTGLHAFIAEHLPGTQLERVTRLTGGVSADVYKLDLNVDVGLPAAAVLRIHGATHSGHDAAVEFQLLQSAQAAGLPVAAPIAHDPAGTTLGRPCLLIAYVDGSTSIPHAEMPGRLDQMADLISSVHATPIDGFPLLQERIDPLPDLFSLLQDPALESEWRQRLSHLGSTRFTGTPVLLHGDLWPENLIWSQGRIAALLDWEDAAIGDPLSDVACTCLELRYVFGREGLEAFKAAYARRNRVDEARLTLWLAYVAAGALRFMGDWNLPAAREARMRAEATATLDEAAASLTA</sequence>
<gene>
    <name evidence="2" type="ORF">D1224_04245</name>
</gene>
<dbReference type="InterPro" id="IPR002575">
    <property type="entry name" value="Aminoglycoside_PTrfase"/>
</dbReference>
<dbReference type="InterPro" id="IPR011009">
    <property type="entry name" value="Kinase-like_dom_sf"/>
</dbReference>
<reference evidence="2 3" key="1">
    <citation type="submission" date="2018-08" db="EMBL/GenBank/DDBJ databases">
        <title>Henriciella mobilis sp. nov., isolated from seawater.</title>
        <authorList>
            <person name="Cheng H."/>
            <person name="Wu Y.-H."/>
            <person name="Xu X.-W."/>
            <person name="Guo L.-L."/>
        </authorList>
    </citation>
    <scope>NUCLEOTIDE SEQUENCE [LARGE SCALE GENOMIC DNA]</scope>
    <source>
        <strain evidence="2 3">CCUG66934</strain>
    </source>
</reference>
<dbReference type="SUPFAM" id="SSF56112">
    <property type="entry name" value="Protein kinase-like (PK-like)"/>
    <property type="match status" value="1"/>
</dbReference>
<evidence type="ECO:0000313" key="3">
    <source>
        <dbReference type="Proteomes" id="UP000265431"/>
    </source>
</evidence>
<evidence type="ECO:0000313" key="2">
    <source>
        <dbReference type="EMBL" id="RIJ23481.1"/>
    </source>
</evidence>
<dbReference type="Proteomes" id="UP000265431">
    <property type="component" value="Unassembled WGS sequence"/>
</dbReference>
<comment type="caution">
    <text evidence="2">The sequence shown here is derived from an EMBL/GenBank/DDBJ whole genome shotgun (WGS) entry which is preliminary data.</text>
</comment>
<dbReference type="PANTHER" id="PTHR21310">
    <property type="entry name" value="AMINOGLYCOSIDE PHOSPHOTRANSFERASE-RELATED-RELATED"/>
    <property type="match status" value="1"/>
</dbReference>